<dbReference type="Proteomes" id="UP001498421">
    <property type="component" value="Unassembled WGS sequence"/>
</dbReference>
<feature type="compositionally biased region" description="Basic and acidic residues" evidence="1">
    <location>
        <begin position="154"/>
        <end position="164"/>
    </location>
</feature>
<evidence type="ECO:0000313" key="3">
    <source>
        <dbReference type="Proteomes" id="UP001498421"/>
    </source>
</evidence>
<feature type="compositionally biased region" description="Basic and acidic residues" evidence="1">
    <location>
        <begin position="43"/>
        <end position="54"/>
    </location>
</feature>
<reference evidence="2 3" key="1">
    <citation type="journal article" date="2025" name="Microbiol. Resour. Announc.">
        <title>Draft genome sequences for Neonectria magnoliae and Neonectria punicea, canker pathogens of Liriodendron tulipifera and Acer saccharum in West Virginia.</title>
        <authorList>
            <person name="Petronek H.M."/>
            <person name="Kasson M.T."/>
            <person name="Metheny A.M."/>
            <person name="Stauder C.M."/>
            <person name="Lovett B."/>
            <person name="Lynch S.C."/>
            <person name="Garnas J.R."/>
            <person name="Kasson L.R."/>
            <person name="Stajich J.E."/>
        </authorList>
    </citation>
    <scope>NUCLEOTIDE SEQUENCE [LARGE SCALE GENOMIC DNA]</scope>
    <source>
        <strain evidence="2 3">NRRL 64651</strain>
    </source>
</reference>
<sequence>MSSWSKWLGDCLKACAEALRVACADLYDCLCCFSCCRKRRKGDGKDDRKMRDLKMGSVTELNQVPGPGTSNEAPRPDGVPPSQRHKAPSGTSSNVPARPTAPTSASPSVSTTGYGLPAQDRRNPNPRATVQPLGKNLGQAFGRPGRALAQGKGKGKEKEKEKGKATGAVGLAIKELKMQ</sequence>
<keyword evidence="3" id="KW-1185">Reference proteome</keyword>
<comment type="caution">
    <text evidence="2">The sequence shown here is derived from an EMBL/GenBank/DDBJ whole genome shotgun (WGS) entry which is preliminary data.</text>
</comment>
<evidence type="ECO:0000256" key="1">
    <source>
        <dbReference type="SAM" id="MobiDB-lite"/>
    </source>
</evidence>
<feature type="compositionally biased region" description="Low complexity" evidence="1">
    <location>
        <begin position="95"/>
        <end position="112"/>
    </location>
</feature>
<accession>A0ABR1HXN4</accession>
<evidence type="ECO:0000313" key="2">
    <source>
        <dbReference type="EMBL" id="KAK7425615.1"/>
    </source>
</evidence>
<dbReference type="EMBL" id="JAZAVK010000079">
    <property type="protein sequence ID" value="KAK7425615.1"/>
    <property type="molecule type" value="Genomic_DNA"/>
</dbReference>
<feature type="region of interest" description="Disordered" evidence="1">
    <location>
        <begin position="40"/>
        <end position="165"/>
    </location>
</feature>
<gene>
    <name evidence="2" type="ORF">QQZ08_007938</name>
</gene>
<protein>
    <submittedName>
        <fullName evidence="2">Uncharacterized protein</fullName>
    </submittedName>
</protein>
<organism evidence="2 3">
    <name type="scientific">Neonectria magnoliae</name>
    <dbReference type="NCBI Taxonomy" id="2732573"/>
    <lineage>
        <taxon>Eukaryota</taxon>
        <taxon>Fungi</taxon>
        <taxon>Dikarya</taxon>
        <taxon>Ascomycota</taxon>
        <taxon>Pezizomycotina</taxon>
        <taxon>Sordariomycetes</taxon>
        <taxon>Hypocreomycetidae</taxon>
        <taxon>Hypocreales</taxon>
        <taxon>Nectriaceae</taxon>
        <taxon>Neonectria</taxon>
    </lineage>
</organism>
<name>A0ABR1HXN4_9HYPO</name>
<proteinExistence type="predicted"/>